<evidence type="ECO:0000259" key="7">
    <source>
        <dbReference type="PROSITE" id="PS51715"/>
    </source>
</evidence>
<dbReference type="STRING" id="1169540.A0A0G4F7E9"/>
<feature type="coiled-coil region" evidence="5">
    <location>
        <begin position="516"/>
        <end position="649"/>
    </location>
</feature>
<dbReference type="InterPro" id="IPR003191">
    <property type="entry name" value="Guanylate-bd/ATL_C"/>
</dbReference>
<dbReference type="OrthoDB" id="2135133at2759"/>
<dbReference type="InterPro" id="IPR030386">
    <property type="entry name" value="G_GB1_RHD3_dom"/>
</dbReference>
<dbReference type="SUPFAM" id="SSF52540">
    <property type="entry name" value="P-loop containing nucleoside triphosphate hydrolases"/>
    <property type="match status" value="1"/>
</dbReference>
<protein>
    <recommendedName>
        <fullName evidence="7">GB1/RHD3-type G domain-containing protein</fullName>
    </recommendedName>
</protein>
<dbReference type="PANTHER" id="PTHR10751">
    <property type="entry name" value="GUANYLATE BINDING PROTEIN"/>
    <property type="match status" value="1"/>
</dbReference>
<dbReference type="EMBL" id="CDMY01000385">
    <property type="protein sequence ID" value="CEM08638.1"/>
    <property type="molecule type" value="Genomic_DNA"/>
</dbReference>
<dbReference type="Gene3D" id="3.40.50.300">
    <property type="entry name" value="P-loop containing nucleotide triphosphate hydrolases"/>
    <property type="match status" value="1"/>
</dbReference>
<dbReference type="InterPro" id="IPR015894">
    <property type="entry name" value="Guanylate-bd_N"/>
</dbReference>
<dbReference type="InterPro" id="IPR027417">
    <property type="entry name" value="P-loop_NTPase"/>
</dbReference>
<evidence type="ECO:0000313" key="9">
    <source>
        <dbReference type="Proteomes" id="UP000041254"/>
    </source>
</evidence>
<keyword evidence="3" id="KW-0342">GTP-binding</keyword>
<evidence type="ECO:0000313" key="8">
    <source>
        <dbReference type="EMBL" id="CEM08638.1"/>
    </source>
</evidence>
<keyword evidence="5" id="KW-0175">Coiled coil</keyword>
<evidence type="ECO:0000256" key="3">
    <source>
        <dbReference type="ARBA" id="ARBA00023134"/>
    </source>
</evidence>
<accession>A0A0G4F7E9</accession>
<dbReference type="AlphaFoldDB" id="A0A0G4F7E9"/>
<dbReference type="SUPFAM" id="SSF48340">
    <property type="entry name" value="Interferon-induced guanylate-binding protein 1 (GBP1), C-terminal domain"/>
    <property type="match status" value="1"/>
</dbReference>
<evidence type="ECO:0000256" key="1">
    <source>
        <dbReference type="ARBA" id="ARBA00022741"/>
    </source>
</evidence>
<feature type="region of interest" description="Disordered" evidence="6">
    <location>
        <begin position="1"/>
        <end position="45"/>
    </location>
</feature>
<name>A0A0G4F7E9_VITBC</name>
<dbReference type="InterPro" id="IPR036543">
    <property type="entry name" value="Guanylate-bd_C_sf"/>
</dbReference>
<dbReference type="VEuPathDB" id="CryptoDB:Vbra_14680"/>
<feature type="region of interest" description="Disordered" evidence="6">
    <location>
        <begin position="868"/>
        <end position="893"/>
    </location>
</feature>
<dbReference type="Proteomes" id="UP000041254">
    <property type="component" value="Unassembled WGS sequence"/>
</dbReference>
<proteinExistence type="inferred from homology"/>
<keyword evidence="9" id="KW-1185">Reference proteome</keyword>
<keyword evidence="1" id="KW-0547">Nucleotide-binding</keyword>
<organism evidence="8 9">
    <name type="scientific">Vitrella brassicaformis (strain CCMP3155)</name>
    <dbReference type="NCBI Taxonomy" id="1169540"/>
    <lineage>
        <taxon>Eukaryota</taxon>
        <taxon>Sar</taxon>
        <taxon>Alveolata</taxon>
        <taxon>Colpodellida</taxon>
        <taxon>Vitrellaceae</taxon>
        <taxon>Vitrella</taxon>
    </lineage>
</organism>
<dbReference type="PROSITE" id="PS51715">
    <property type="entry name" value="G_GB1_RHD3"/>
    <property type="match status" value="1"/>
</dbReference>
<feature type="coiled-coil region" evidence="5">
    <location>
        <begin position="685"/>
        <end position="737"/>
    </location>
</feature>
<feature type="domain" description="GB1/RHD3-type G" evidence="7">
    <location>
        <begin position="71"/>
        <end position="313"/>
    </location>
</feature>
<evidence type="ECO:0000256" key="5">
    <source>
        <dbReference type="SAM" id="Coils"/>
    </source>
</evidence>
<evidence type="ECO:0000256" key="2">
    <source>
        <dbReference type="ARBA" id="ARBA00022801"/>
    </source>
</evidence>
<dbReference type="OMA" id="RDCQLHK"/>
<dbReference type="GO" id="GO:0005525">
    <property type="term" value="F:GTP binding"/>
    <property type="evidence" value="ECO:0007669"/>
    <property type="project" value="UniProtKB-KW"/>
</dbReference>
<dbReference type="Pfam" id="PF02841">
    <property type="entry name" value="GBP_C"/>
    <property type="match status" value="1"/>
</dbReference>
<evidence type="ECO:0000256" key="6">
    <source>
        <dbReference type="SAM" id="MobiDB-lite"/>
    </source>
</evidence>
<dbReference type="CDD" id="cd01851">
    <property type="entry name" value="GBP"/>
    <property type="match status" value="1"/>
</dbReference>
<sequence length="893" mass="101219">MWAGSSPPGEGRPPQAPAQPRSRSPQGPPPPPHKPDEKSHYHNGPVTLIDIDDHGKCKLNPYAVEILNQIEGKLGVVTIAGLYRTGKSYLLNRLLGLQQGFEIGPSTNPCTKGIWMWGQPVQVAPNFHCIFLDTEGLGSFHRTQSIDMQIICLSLLLASYFIYNSMKAIDETALDSLALVLQLTKHIHVKSRPKSPDAEIADLATVFPSFLWVLRDFALQLIDPSTNKAITSRDYLENALQPQAGDSEEIVEKNRIRSMIKNLFRDRDCMTLVRPVADEKDLREIQRVPYDRLRPQFKQQVEAFVHKVYANIKPKSIGGVPVSGPMLAQLAQEYVKALNESAVPTISTAWQSVMHGQLRKCLKDAQHTYRQLMNDKAMQHLPMDFKDLRALHKESKKAALKVFESHNFDENDMRYKGFRKEFSDKIGAMFEQVESENVSLSKRQAEQLIRESYNKTIYEKLATKAYRQLDELLKDWQAIHQQFQQKAKGPSSAQILMGFGMNLLVESVNRVFQDMRTVLENKKLELEKRVVELEAKYKATQSALDHERQEVVGSVHDERRKWTEEKLYLEEKLDEARRQAEDMAHKADRLQAQLDDEKRSNRTEIDKYKQRLQEGMYETGGRPAAPDSLRQLTDTINTALLQLSKTESEKRTLTLQAEHERQLIGLERKFQKQVTEARRRNDEILDTMRQNHDAQVEQLKNQNTQLQTIIHELEKSAVAKTAEIDKLQERVRVVETEKSIRKDHTDLLVRQSEVIVSFLKRVSSDQYRMENLRNELANLQSQMPDNAYTLGLGATPLREDYGYRAPYSTAGLGLSLPSQQQEAHVTTPGLQHQTSMPTGTGTGLHPSHEAGLSSYGVGMGLGRVSSGGMDTFQYGGTSSGPRTGGPMGRPPSR</sequence>
<gene>
    <name evidence="8" type="ORF">Vbra_14680</name>
</gene>
<dbReference type="Gene3D" id="1.20.1000.10">
    <property type="entry name" value="Guanylate-binding protein, C-terminal domain"/>
    <property type="match status" value="1"/>
</dbReference>
<comment type="similarity">
    <text evidence="4">Belongs to the TRAFAC class dynamin-like GTPase superfamily. GB1/RHD3 GTPase family.</text>
</comment>
<feature type="region of interest" description="Disordered" evidence="6">
    <location>
        <begin position="816"/>
        <end position="850"/>
    </location>
</feature>
<reference evidence="8 9" key="1">
    <citation type="submission" date="2014-11" db="EMBL/GenBank/DDBJ databases">
        <authorList>
            <person name="Zhu J."/>
            <person name="Qi W."/>
            <person name="Song R."/>
        </authorList>
    </citation>
    <scope>NUCLEOTIDE SEQUENCE [LARGE SCALE GENOMIC DNA]</scope>
</reference>
<dbReference type="InParanoid" id="A0A0G4F7E9"/>
<dbReference type="Pfam" id="PF02263">
    <property type="entry name" value="GBP"/>
    <property type="match status" value="1"/>
</dbReference>
<dbReference type="GO" id="GO:0003924">
    <property type="term" value="F:GTPase activity"/>
    <property type="evidence" value="ECO:0007669"/>
    <property type="project" value="InterPro"/>
</dbReference>
<feature type="compositionally biased region" description="Polar residues" evidence="6">
    <location>
        <begin position="816"/>
        <end position="839"/>
    </location>
</feature>
<keyword evidence="2" id="KW-0378">Hydrolase</keyword>
<evidence type="ECO:0000256" key="4">
    <source>
        <dbReference type="PROSITE-ProRule" id="PRU01052"/>
    </source>
</evidence>